<name>A0A5E3ZUV8_9ACTN</name>
<dbReference type="PANTHER" id="PTHR30081">
    <property type="entry name" value="PROTEIN-EXPORT MEMBRANE PROTEIN SEC"/>
    <property type="match status" value="1"/>
</dbReference>
<dbReference type="InterPro" id="IPR048634">
    <property type="entry name" value="SecD_SecF_C"/>
</dbReference>
<reference evidence="13 14" key="1">
    <citation type="submission" date="2019-04" db="EMBL/GenBank/DDBJ databases">
        <authorList>
            <person name="Seth-Smith MB H."/>
            <person name="Seth-Smith H."/>
        </authorList>
    </citation>
    <scope>NUCLEOTIDE SEQUENCE [LARGE SCALE GENOMIC DNA]</scope>
    <source>
        <strain evidence="13">USB-603019</strain>
    </source>
</reference>
<dbReference type="GO" id="GO:0006605">
    <property type="term" value="P:protein targeting"/>
    <property type="evidence" value="ECO:0007669"/>
    <property type="project" value="UniProtKB-UniRule"/>
</dbReference>
<dbReference type="InterPro" id="IPR022813">
    <property type="entry name" value="SecD/SecF_arch_bac"/>
</dbReference>
<keyword evidence="14" id="KW-1185">Reference proteome</keyword>
<evidence type="ECO:0000259" key="12">
    <source>
        <dbReference type="Pfam" id="PF22599"/>
    </source>
</evidence>
<keyword evidence="3 9" id="KW-1003">Cell membrane</keyword>
<feature type="transmembrane region" description="Helical" evidence="9">
    <location>
        <begin position="489"/>
        <end position="514"/>
    </location>
</feature>
<feature type="transmembrane region" description="Helical" evidence="9">
    <location>
        <begin position="387"/>
        <end position="409"/>
    </location>
</feature>
<dbReference type="NCBIfam" id="TIGR00916">
    <property type="entry name" value="2A0604s01"/>
    <property type="match status" value="1"/>
</dbReference>
<feature type="transmembrane region" description="Helical" evidence="9">
    <location>
        <begin position="360"/>
        <end position="380"/>
    </location>
</feature>
<dbReference type="EMBL" id="LR584267">
    <property type="protein sequence ID" value="VHN99615.1"/>
    <property type="molecule type" value="Genomic_DNA"/>
</dbReference>
<dbReference type="Proteomes" id="UP000324288">
    <property type="component" value="Chromosome"/>
</dbReference>
<evidence type="ECO:0000256" key="7">
    <source>
        <dbReference type="ARBA" id="ARBA00023010"/>
    </source>
</evidence>
<evidence type="ECO:0000256" key="1">
    <source>
        <dbReference type="ARBA" id="ARBA00004651"/>
    </source>
</evidence>
<evidence type="ECO:0000256" key="2">
    <source>
        <dbReference type="ARBA" id="ARBA00022448"/>
    </source>
</evidence>
<evidence type="ECO:0000256" key="3">
    <source>
        <dbReference type="ARBA" id="ARBA00022475"/>
    </source>
</evidence>
<feature type="transmembrane region" description="Helical" evidence="9">
    <location>
        <begin position="18"/>
        <end position="37"/>
    </location>
</feature>
<feature type="transmembrane region" description="Helical" evidence="9">
    <location>
        <begin position="464"/>
        <end position="483"/>
    </location>
</feature>
<dbReference type="GO" id="GO:0043952">
    <property type="term" value="P:protein transport by the Sec complex"/>
    <property type="evidence" value="ECO:0007669"/>
    <property type="project" value="UniProtKB-UniRule"/>
</dbReference>
<feature type="domain" description="SecDF P1 head subdomain" evidence="12">
    <location>
        <begin position="249"/>
        <end position="332"/>
    </location>
</feature>
<feature type="domain" description="Protein translocase subunit SecDF P1" evidence="11">
    <location>
        <begin position="71"/>
        <end position="124"/>
    </location>
</feature>
<gene>
    <name evidence="9" type="primary">secD</name>
    <name evidence="13" type="ORF">LC603019_00112</name>
</gene>
<evidence type="ECO:0000256" key="6">
    <source>
        <dbReference type="ARBA" id="ARBA00022989"/>
    </source>
</evidence>
<dbReference type="InterPro" id="IPR005791">
    <property type="entry name" value="SecD"/>
</dbReference>
<sequence>MAANRTTVTPSSKKSTQYVLLSVFTILVILMYCLIFFTGNGKATPKLGIDLQGGTRVTLTPSGNPSEDQLKQAQTILMNRVNGMGVSGSEVQIDGKNLVIAVPGTSAEDARNLGTTAKLVVRPVMEALGPDATQVDEQPKVKARPNETSVEARAREIEALREFRQAPLKGENGKPLAADQQLRTLRENATKLSCHSADRFAGNDDPSRPLITCDSQGQKYILGPAPLINPNNPNGPRLDGSFIKADTVEGGFNNQQGHTYVSFAFKGKGVDTWARVTTTYNGQQVAMVLDSSVVSAPTIQEPIKNGNTQITGPFNTAEAISLANNLKYGALPLNFSSPDGTPGGKVDTIPATLGIASLNAGLISGLVGLILVAIFALVVYRALGIVTMLSLVATGAMVYGSLVLLGRWIGYTLDLSGVAGLIIGIGTTADSFVVFFERIKDEIREGRSFRSAVPRGWAKARRTIVTGNAVTFIAAIVLYTLAVGEVRGFAFTTGLTTVFDLLIVFIVTSPLVLLASHLKVMSKPVFNGLGKLQEITAERRAAAARLVQQRNTIPVAEATAGEEK</sequence>
<proteinExistence type="inferred from homology"/>
<dbReference type="InterPro" id="IPR048631">
    <property type="entry name" value="SecD_1st"/>
</dbReference>
<dbReference type="Pfam" id="PF22599">
    <property type="entry name" value="SecDF_P1_head"/>
    <property type="match status" value="1"/>
</dbReference>
<evidence type="ECO:0000256" key="8">
    <source>
        <dbReference type="ARBA" id="ARBA00023136"/>
    </source>
</evidence>
<dbReference type="Pfam" id="PF02355">
    <property type="entry name" value="SecD_SecF_C"/>
    <property type="match status" value="1"/>
</dbReference>
<comment type="subcellular location">
    <subcellularLocation>
        <location evidence="1 9">Cell membrane</location>
        <topology evidence="1 9">Multi-pass membrane protein</topology>
    </subcellularLocation>
</comment>
<dbReference type="HAMAP" id="MF_01463_B">
    <property type="entry name" value="SecD_B"/>
    <property type="match status" value="1"/>
</dbReference>
<comment type="function">
    <text evidence="9">Part of the Sec protein translocase complex. Interacts with the SecYEG preprotein conducting channel. SecDF uses the proton motive force (PMF) to complete protein translocation after the ATP-dependent function of SecA.</text>
</comment>
<dbReference type="InterPro" id="IPR054384">
    <property type="entry name" value="SecDF_P1_head"/>
</dbReference>
<dbReference type="Pfam" id="PF21760">
    <property type="entry name" value="SecD_1st"/>
    <property type="match status" value="1"/>
</dbReference>
<comment type="subunit">
    <text evidence="9">Forms a complex with SecF. Part of the essential Sec protein translocation apparatus which comprises SecA, SecYEG and auxiliary proteins SecDF. Other proteins may also be involved.</text>
</comment>
<dbReference type="Gene3D" id="3.30.1360.200">
    <property type="match status" value="1"/>
</dbReference>
<protein>
    <recommendedName>
        <fullName evidence="9">Protein translocase subunit SecD</fullName>
    </recommendedName>
</protein>
<evidence type="ECO:0000259" key="10">
    <source>
        <dbReference type="Pfam" id="PF02355"/>
    </source>
</evidence>
<dbReference type="GO" id="GO:0065002">
    <property type="term" value="P:intracellular protein transmembrane transport"/>
    <property type="evidence" value="ECO:0007669"/>
    <property type="project" value="UniProtKB-UniRule"/>
</dbReference>
<keyword evidence="7 9" id="KW-0811">Translocation</keyword>
<feature type="transmembrane region" description="Helical" evidence="9">
    <location>
        <begin position="415"/>
        <end position="436"/>
    </location>
</feature>
<accession>A0A5E3ZUV8</accession>
<evidence type="ECO:0000256" key="9">
    <source>
        <dbReference type="HAMAP-Rule" id="MF_01463"/>
    </source>
</evidence>
<dbReference type="Gene3D" id="1.20.1640.10">
    <property type="entry name" value="Multidrug efflux transporter AcrB transmembrane domain"/>
    <property type="match status" value="1"/>
</dbReference>
<dbReference type="InterPro" id="IPR055344">
    <property type="entry name" value="SecD_SecF_C_bact"/>
</dbReference>
<dbReference type="Gene3D" id="3.30.70.3220">
    <property type="match status" value="1"/>
</dbReference>
<evidence type="ECO:0000256" key="5">
    <source>
        <dbReference type="ARBA" id="ARBA00022927"/>
    </source>
</evidence>
<dbReference type="NCBIfam" id="TIGR01129">
    <property type="entry name" value="secD"/>
    <property type="match status" value="1"/>
</dbReference>
<comment type="similarity">
    <text evidence="9">Belongs to the SecD/SecF family. SecD subfamily.</text>
</comment>
<dbReference type="SUPFAM" id="SSF82866">
    <property type="entry name" value="Multidrug efflux transporter AcrB transmembrane domain"/>
    <property type="match status" value="1"/>
</dbReference>
<keyword evidence="2 9" id="KW-0813">Transport</keyword>
<dbReference type="GO" id="GO:0005886">
    <property type="term" value="C:plasma membrane"/>
    <property type="evidence" value="ECO:0007669"/>
    <property type="project" value="UniProtKB-SubCell"/>
</dbReference>
<organism evidence="13 14">
    <name type="scientific">Lawsonella clevelandensis</name>
    <dbReference type="NCBI Taxonomy" id="1528099"/>
    <lineage>
        <taxon>Bacteria</taxon>
        <taxon>Bacillati</taxon>
        <taxon>Actinomycetota</taxon>
        <taxon>Actinomycetes</taxon>
        <taxon>Mycobacteriales</taxon>
        <taxon>Lawsonellaceae</taxon>
        <taxon>Lawsonella</taxon>
    </lineage>
</organism>
<evidence type="ECO:0000259" key="11">
    <source>
        <dbReference type="Pfam" id="PF21760"/>
    </source>
</evidence>
<dbReference type="AlphaFoldDB" id="A0A5E3ZUV8"/>
<keyword evidence="5 9" id="KW-0653">Protein transport</keyword>
<keyword evidence="4 9" id="KW-0812">Transmembrane</keyword>
<dbReference type="OrthoDB" id="5240379at2"/>
<keyword evidence="6 9" id="KW-1133">Transmembrane helix</keyword>
<evidence type="ECO:0000313" key="13">
    <source>
        <dbReference type="EMBL" id="VHN99615.1"/>
    </source>
</evidence>
<feature type="domain" description="Protein export membrane protein SecD/SecF C-terminal" evidence="10">
    <location>
        <begin position="345"/>
        <end position="513"/>
    </location>
</feature>
<dbReference type="PANTHER" id="PTHR30081:SF1">
    <property type="entry name" value="PROTEIN TRANSLOCASE SUBUNIT SECD"/>
    <property type="match status" value="1"/>
</dbReference>
<dbReference type="GO" id="GO:0015450">
    <property type="term" value="F:protein-transporting ATPase activity"/>
    <property type="evidence" value="ECO:0007669"/>
    <property type="project" value="InterPro"/>
</dbReference>
<evidence type="ECO:0000256" key="4">
    <source>
        <dbReference type="ARBA" id="ARBA00022692"/>
    </source>
</evidence>
<dbReference type="RefSeq" id="WP_063665712.1">
    <property type="nucleotide sequence ID" value="NZ_CAJPTR010000002.1"/>
</dbReference>
<keyword evidence="8 9" id="KW-0472">Membrane</keyword>
<dbReference type="GeneID" id="84894120"/>
<evidence type="ECO:0000313" key="14">
    <source>
        <dbReference type="Proteomes" id="UP000324288"/>
    </source>
</evidence>